<protein>
    <submittedName>
        <fullName evidence="1">HYES hydrolase</fullName>
    </submittedName>
</protein>
<dbReference type="Proteomes" id="UP000554720">
    <property type="component" value="Unassembled WGS sequence"/>
</dbReference>
<dbReference type="AlphaFoldDB" id="A0A7L2DXW7"/>
<dbReference type="InterPro" id="IPR036412">
    <property type="entry name" value="HAD-like_sf"/>
</dbReference>
<dbReference type="InterPro" id="IPR023214">
    <property type="entry name" value="HAD_sf"/>
</dbReference>
<dbReference type="Gene3D" id="3.40.50.1000">
    <property type="entry name" value="HAD superfamily/HAD-like"/>
    <property type="match status" value="1"/>
</dbReference>
<reference evidence="1 2" key="1">
    <citation type="submission" date="2019-09" db="EMBL/GenBank/DDBJ databases">
        <title>Bird 10,000 Genomes (B10K) Project - Family phase.</title>
        <authorList>
            <person name="Zhang G."/>
        </authorList>
    </citation>
    <scope>NUCLEOTIDE SEQUENCE [LARGE SCALE GENOMIC DNA]</scope>
    <source>
        <strain evidence="1">B10K-DU-011-42</strain>
        <tissue evidence="1">Muscle</tissue>
    </source>
</reference>
<sequence length="65" mass="7413">GFRTGVLWNSWLDDGSGRFRAAALRERLRSRFQLLLESCRVGSSKPQPQIFQLALRALQAQPQEV</sequence>
<proteinExistence type="predicted"/>
<evidence type="ECO:0000313" key="2">
    <source>
        <dbReference type="Proteomes" id="UP000554720"/>
    </source>
</evidence>
<feature type="non-terminal residue" evidence="1">
    <location>
        <position position="65"/>
    </location>
</feature>
<keyword evidence="1" id="KW-0378">Hydrolase</keyword>
<comment type="caution">
    <text evidence="1">The sequence shown here is derived from an EMBL/GenBank/DDBJ whole genome shotgun (WGS) entry which is preliminary data.</text>
</comment>
<gene>
    <name evidence="1" type="primary">Ephx2</name>
    <name evidence="1" type="ORF">ANTMIN_R09906</name>
</gene>
<dbReference type="EMBL" id="VWYI01009567">
    <property type="protein sequence ID" value="NXQ54221.1"/>
    <property type="molecule type" value="Genomic_DNA"/>
</dbReference>
<dbReference type="SUPFAM" id="SSF56784">
    <property type="entry name" value="HAD-like"/>
    <property type="match status" value="1"/>
</dbReference>
<name>A0A7L2DXW7_ANTMN</name>
<accession>A0A7L2DXW7</accession>
<evidence type="ECO:0000313" key="1">
    <source>
        <dbReference type="EMBL" id="NXQ54221.1"/>
    </source>
</evidence>
<feature type="non-terminal residue" evidence="1">
    <location>
        <position position="1"/>
    </location>
</feature>
<dbReference type="GO" id="GO:0016787">
    <property type="term" value="F:hydrolase activity"/>
    <property type="evidence" value="ECO:0007669"/>
    <property type="project" value="UniProtKB-KW"/>
</dbReference>
<organism evidence="1 2">
    <name type="scientific">Anthoscopus minutus</name>
    <name type="common">Southern penduline-tit</name>
    <dbReference type="NCBI Taxonomy" id="156561"/>
    <lineage>
        <taxon>Eukaryota</taxon>
        <taxon>Metazoa</taxon>
        <taxon>Chordata</taxon>
        <taxon>Craniata</taxon>
        <taxon>Vertebrata</taxon>
        <taxon>Euteleostomi</taxon>
        <taxon>Archelosauria</taxon>
        <taxon>Archosauria</taxon>
        <taxon>Dinosauria</taxon>
        <taxon>Saurischia</taxon>
        <taxon>Theropoda</taxon>
        <taxon>Coelurosauria</taxon>
        <taxon>Aves</taxon>
        <taxon>Neognathae</taxon>
        <taxon>Neoaves</taxon>
        <taxon>Telluraves</taxon>
        <taxon>Australaves</taxon>
        <taxon>Passeriformes</taxon>
        <taxon>Paridae</taxon>
        <taxon>Anthoscopus</taxon>
    </lineage>
</organism>
<keyword evidence="2" id="KW-1185">Reference proteome</keyword>